<sequence length="637" mass="69355">MSDNNLPEFSITPLNSKPAGKLKKKTTQPKTAPRRTRTASVASIAKTKKVGEQLTAIYEDDNGKLPNMDKIEMKSGHHILRKLFGLVIILGLLTVAAWAGFFLMPHGESLSTVDVNLTMTGDTNLMLGATTTVTISYQNNQKIKLNDATLSVRYPAGFTFISSEPVAKNPGNTEWDLGTLASRQKGTVTLIGKIYAPINNIQAWRAFLSYRPDNFQSNLQTMATFENKIATLPYSLQLTAPDKIKVGADTTFTITVKNSSADWMEKLMVIPVLPANFKITSSAPKIAKDNWAVTTASNATTTATQFPITFTGQLADQLDPTATFEAQLVWVGPSNQKQIIATTSISAEIIKNSLTLALAINGSTSRVASFPDDMLGMTLTLHNSSPDDATAIQLTLTVDAPSYQKQSVFDWANLTDKYDGDVKGTQLSDTRRRGEITWTSKNWSDLKTVKAGQEISLDVNLPAKNLKEIDWNKVKEFLATVSAQASYTTKGKAGQVTTINPVEITFNSDLSLAVRDDVKNDSGAEQHQITWVINNSLHALNNVTLNADIYGDTTVQLPDTPPAGTLNYDTNTKHLTWTIPTMTDSMDVLALPFTVTLNKKDPTQNALVSKVRLQAIDAVTGEELNVLANEVAPAPVQ</sequence>
<gene>
    <name evidence="4" type="ORF">A2538_03955</name>
</gene>
<feature type="region of interest" description="Disordered" evidence="1">
    <location>
        <begin position="1"/>
        <end position="42"/>
    </location>
</feature>
<comment type="caution">
    <text evidence="4">The sequence shown here is derived from an EMBL/GenBank/DDBJ whole genome shotgun (WGS) entry which is preliminary data.</text>
</comment>
<dbReference type="InterPro" id="IPR001434">
    <property type="entry name" value="OmcB-like_DUF11"/>
</dbReference>
<keyword evidence="2" id="KW-0812">Transmembrane</keyword>
<keyword evidence="2" id="KW-0472">Membrane</keyword>
<keyword evidence="2" id="KW-1133">Transmembrane helix</keyword>
<evidence type="ECO:0000256" key="2">
    <source>
        <dbReference type="SAM" id="Phobius"/>
    </source>
</evidence>
<feature type="compositionally biased region" description="Polar residues" evidence="1">
    <location>
        <begin position="1"/>
        <end position="15"/>
    </location>
</feature>
<organism evidence="4 5">
    <name type="scientific">Candidatus Magasanikbacteria bacterium RIFOXYD2_FULL_41_14</name>
    <dbReference type="NCBI Taxonomy" id="1798709"/>
    <lineage>
        <taxon>Bacteria</taxon>
        <taxon>Candidatus Magasanikiibacteriota</taxon>
    </lineage>
</organism>
<evidence type="ECO:0000256" key="1">
    <source>
        <dbReference type="SAM" id="MobiDB-lite"/>
    </source>
</evidence>
<dbReference type="Pfam" id="PF01345">
    <property type="entry name" value="DUF11"/>
    <property type="match status" value="1"/>
</dbReference>
<dbReference type="Proteomes" id="UP000178254">
    <property type="component" value="Unassembled WGS sequence"/>
</dbReference>
<dbReference type="STRING" id="1798709.A2538_03955"/>
<protein>
    <recommendedName>
        <fullName evidence="3">DUF11 domain-containing protein</fullName>
    </recommendedName>
</protein>
<evidence type="ECO:0000313" key="5">
    <source>
        <dbReference type="Proteomes" id="UP000178254"/>
    </source>
</evidence>
<dbReference type="AlphaFoldDB" id="A0A1F6PBS5"/>
<evidence type="ECO:0000313" key="4">
    <source>
        <dbReference type="EMBL" id="OGH93612.1"/>
    </source>
</evidence>
<proteinExistence type="predicted"/>
<feature type="transmembrane region" description="Helical" evidence="2">
    <location>
        <begin position="83"/>
        <end position="104"/>
    </location>
</feature>
<feature type="compositionally biased region" description="Basic residues" evidence="1">
    <location>
        <begin position="20"/>
        <end position="37"/>
    </location>
</feature>
<dbReference type="EMBL" id="MFRE01000026">
    <property type="protein sequence ID" value="OGH93612.1"/>
    <property type="molecule type" value="Genomic_DNA"/>
</dbReference>
<name>A0A1F6PBS5_9BACT</name>
<reference evidence="4 5" key="1">
    <citation type="journal article" date="2016" name="Nat. Commun.">
        <title>Thousands of microbial genomes shed light on interconnected biogeochemical processes in an aquifer system.</title>
        <authorList>
            <person name="Anantharaman K."/>
            <person name="Brown C.T."/>
            <person name="Hug L.A."/>
            <person name="Sharon I."/>
            <person name="Castelle C.J."/>
            <person name="Probst A.J."/>
            <person name="Thomas B.C."/>
            <person name="Singh A."/>
            <person name="Wilkins M.J."/>
            <person name="Karaoz U."/>
            <person name="Brodie E.L."/>
            <person name="Williams K.H."/>
            <person name="Hubbard S.S."/>
            <person name="Banfield J.F."/>
        </authorList>
    </citation>
    <scope>NUCLEOTIDE SEQUENCE [LARGE SCALE GENOMIC DNA]</scope>
</reference>
<accession>A0A1F6PBS5</accession>
<feature type="domain" description="DUF11" evidence="3">
    <location>
        <begin position="114"/>
        <end position="202"/>
    </location>
</feature>
<evidence type="ECO:0000259" key="3">
    <source>
        <dbReference type="Pfam" id="PF01345"/>
    </source>
</evidence>